<comment type="subcellular location">
    <subcellularLocation>
        <location evidence="1 8">Nucleus</location>
    </subcellularLocation>
</comment>
<comment type="subunit">
    <text evidence="8">May be part of a spliceosome complex.</text>
</comment>
<name>A0A9P6ULS9_9FUNG</name>
<dbReference type="GO" id="GO:0071014">
    <property type="term" value="C:post-mRNA release spliceosomal complex"/>
    <property type="evidence" value="ECO:0007669"/>
    <property type="project" value="TreeGrafter"/>
</dbReference>
<dbReference type="Pfam" id="PF08231">
    <property type="entry name" value="SYF2"/>
    <property type="match status" value="1"/>
</dbReference>
<evidence type="ECO:0000256" key="4">
    <source>
        <dbReference type="ARBA" id="ARBA00022664"/>
    </source>
</evidence>
<feature type="compositionally biased region" description="Low complexity" evidence="9">
    <location>
        <begin position="48"/>
        <end position="70"/>
    </location>
</feature>
<feature type="compositionally biased region" description="Basic residues" evidence="9">
    <location>
        <begin position="1"/>
        <end position="13"/>
    </location>
</feature>
<keyword evidence="7 8" id="KW-0539">Nucleus</keyword>
<evidence type="ECO:0000256" key="6">
    <source>
        <dbReference type="ARBA" id="ARBA00023187"/>
    </source>
</evidence>
<evidence type="ECO:0000256" key="1">
    <source>
        <dbReference type="ARBA" id="ARBA00004123"/>
    </source>
</evidence>
<keyword evidence="4 8" id="KW-0507">mRNA processing</keyword>
<evidence type="ECO:0000256" key="8">
    <source>
        <dbReference type="RuleBase" id="RU367148"/>
    </source>
</evidence>
<gene>
    <name evidence="10" type="ORF">BGZ97_012534</name>
</gene>
<evidence type="ECO:0000256" key="3">
    <source>
        <dbReference type="ARBA" id="ARBA00014745"/>
    </source>
</evidence>
<evidence type="ECO:0000313" key="11">
    <source>
        <dbReference type="Proteomes" id="UP000823405"/>
    </source>
</evidence>
<protein>
    <recommendedName>
        <fullName evidence="3 8">Pre-mRNA-splicing factor SYF2</fullName>
    </recommendedName>
</protein>
<proteinExistence type="inferred from homology"/>
<feature type="compositionally biased region" description="Basic residues" evidence="9">
    <location>
        <begin position="105"/>
        <end position="114"/>
    </location>
</feature>
<feature type="compositionally biased region" description="Low complexity" evidence="9">
    <location>
        <begin position="128"/>
        <end position="139"/>
    </location>
</feature>
<evidence type="ECO:0000256" key="7">
    <source>
        <dbReference type="ARBA" id="ARBA00023242"/>
    </source>
</evidence>
<dbReference type="GO" id="GO:0071013">
    <property type="term" value="C:catalytic step 2 spliceosome"/>
    <property type="evidence" value="ECO:0007669"/>
    <property type="project" value="TreeGrafter"/>
</dbReference>
<feature type="region of interest" description="Disordered" evidence="9">
    <location>
        <begin position="1"/>
        <end position="178"/>
    </location>
</feature>
<keyword evidence="6 8" id="KW-0508">mRNA splicing</keyword>
<dbReference type="Proteomes" id="UP000823405">
    <property type="component" value="Unassembled WGS sequence"/>
</dbReference>
<reference evidence="10" key="1">
    <citation type="journal article" date="2020" name="Fungal Divers.">
        <title>Resolving the Mortierellaceae phylogeny through synthesis of multi-gene phylogenetics and phylogenomics.</title>
        <authorList>
            <person name="Vandepol N."/>
            <person name="Liber J."/>
            <person name="Desiro A."/>
            <person name="Na H."/>
            <person name="Kennedy M."/>
            <person name="Barry K."/>
            <person name="Grigoriev I.V."/>
            <person name="Miller A.N."/>
            <person name="O'Donnell K."/>
            <person name="Stajich J.E."/>
            <person name="Bonito G."/>
        </authorList>
    </citation>
    <scope>NUCLEOTIDE SEQUENCE</scope>
    <source>
        <strain evidence="10">NVP60</strain>
    </source>
</reference>
<feature type="region of interest" description="Disordered" evidence="9">
    <location>
        <begin position="195"/>
        <end position="251"/>
    </location>
</feature>
<feature type="compositionally biased region" description="Basic and acidic residues" evidence="9">
    <location>
        <begin position="74"/>
        <end position="104"/>
    </location>
</feature>
<dbReference type="PANTHER" id="PTHR13264">
    <property type="entry name" value="GCIP-INTERACTING PROTEIN P29"/>
    <property type="match status" value="1"/>
</dbReference>
<dbReference type="OrthoDB" id="199717at2759"/>
<evidence type="ECO:0000313" key="10">
    <source>
        <dbReference type="EMBL" id="KAG0310488.1"/>
    </source>
</evidence>
<dbReference type="GO" id="GO:0000974">
    <property type="term" value="C:Prp19 complex"/>
    <property type="evidence" value="ECO:0007669"/>
    <property type="project" value="TreeGrafter"/>
</dbReference>
<organism evidence="10 11">
    <name type="scientific">Linnemannia gamsii</name>
    <dbReference type="NCBI Taxonomy" id="64522"/>
    <lineage>
        <taxon>Eukaryota</taxon>
        <taxon>Fungi</taxon>
        <taxon>Fungi incertae sedis</taxon>
        <taxon>Mucoromycota</taxon>
        <taxon>Mortierellomycotina</taxon>
        <taxon>Mortierellomycetes</taxon>
        <taxon>Mortierellales</taxon>
        <taxon>Mortierellaceae</taxon>
        <taxon>Linnemannia</taxon>
    </lineage>
</organism>
<dbReference type="GO" id="GO:0000398">
    <property type="term" value="P:mRNA splicing, via spliceosome"/>
    <property type="evidence" value="ECO:0007669"/>
    <property type="project" value="UniProtKB-UniRule"/>
</dbReference>
<keyword evidence="5 8" id="KW-0747">Spliceosome</keyword>
<accession>A0A9P6ULS9</accession>
<comment type="similarity">
    <text evidence="2 8">Belongs to the SYF2 family.</text>
</comment>
<dbReference type="InterPro" id="IPR013260">
    <property type="entry name" value="mRNA_splic_SYF2"/>
</dbReference>
<feature type="compositionally biased region" description="Basic and acidic residues" evidence="9">
    <location>
        <begin position="210"/>
        <end position="243"/>
    </location>
</feature>
<evidence type="ECO:0000256" key="9">
    <source>
        <dbReference type="SAM" id="MobiDB-lite"/>
    </source>
</evidence>
<comment type="function">
    <text evidence="8">Involved in pre-mRNA splicing.</text>
</comment>
<dbReference type="AlphaFoldDB" id="A0A9P6ULS9"/>
<keyword evidence="11" id="KW-1185">Reference proteome</keyword>
<feature type="compositionally biased region" description="Low complexity" evidence="9">
    <location>
        <begin position="14"/>
        <end position="34"/>
    </location>
</feature>
<sequence>MPPKKKAAPRKTKAQAAAEAKAEAEAQAVAAAAEAESKEEQMEEDSQEAVTVKTTTMTTETIVTTTMTIVSAQEESKEDSNSNNKKVEETKEKEEEKMVKESPAKKKTGRSKRKAKDDEMVEEEEKVTTSTTTTTSTETQAPVPASEQDQDQDQDMKEVAAEVSSSSSSSAPAPAPKTNGAALTMAERMEKLKGLRQKMNASKQANRTDLMAEHQKSKVNHREEAKKARAREAAEEMMAKQEAEEAGEDYERSQFWNYSAESVERWNEKQEAKRIRMDNKFTDWGQMNHKKYLKQVGELKPNLAAYNAKKEAAMHVNEDGELVVASDSGFYRDANSVAFLSDAKPNALAVDRLAADVAKQIEARSKFSKRRAHKEDEDVNYINDANQRFNQKIARFYDKHTKEIRDDFERGTAL</sequence>
<dbReference type="EMBL" id="JAAAIN010000832">
    <property type="protein sequence ID" value="KAG0310488.1"/>
    <property type="molecule type" value="Genomic_DNA"/>
</dbReference>
<evidence type="ECO:0000256" key="5">
    <source>
        <dbReference type="ARBA" id="ARBA00022728"/>
    </source>
</evidence>
<comment type="caution">
    <text evidence="10">The sequence shown here is derived from an EMBL/GenBank/DDBJ whole genome shotgun (WGS) entry which is preliminary data.</text>
</comment>
<dbReference type="PANTHER" id="PTHR13264:SF5">
    <property type="entry name" value="PRE-MRNA-SPLICING FACTOR SYF2"/>
    <property type="match status" value="1"/>
</dbReference>
<evidence type="ECO:0000256" key="2">
    <source>
        <dbReference type="ARBA" id="ARBA00010028"/>
    </source>
</evidence>